<evidence type="ECO:0000256" key="1">
    <source>
        <dbReference type="SAM" id="MobiDB-lite"/>
    </source>
</evidence>
<accession>A0ABQ4GEY8</accession>
<feature type="compositionally biased region" description="Basic and acidic residues" evidence="1">
    <location>
        <begin position="31"/>
        <end position="40"/>
    </location>
</feature>
<keyword evidence="3" id="KW-1185">Reference proteome</keyword>
<comment type="caution">
    <text evidence="2">The sequence shown here is derived from an EMBL/GenBank/DDBJ whole genome shotgun (WGS) entry which is preliminary data.</text>
</comment>
<gene>
    <name evidence="2" type="ORF">Msi02_08140</name>
</gene>
<name>A0ABQ4GEY8_9ACTN</name>
<feature type="region of interest" description="Disordered" evidence="1">
    <location>
        <begin position="1"/>
        <end position="41"/>
    </location>
</feature>
<organism evidence="2 3">
    <name type="scientific">Microbispora siamensis</name>
    <dbReference type="NCBI Taxonomy" id="564413"/>
    <lineage>
        <taxon>Bacteria</taxon>
        <taxon>Bacillati</taxon>
        <taxon>Actinomycetota</taxon>
        <taxon>Actinomycetes</taxon>
        <taxon>Streptosporangiales</taxon>
        <taxon>Streptosporangiaceae</taxon>
        <taxon>Microbispora</taxon>
    </lineage>
</organism>
<sequence>MIYSKGSAARMRRGSPKCGCDARPGLPRHRTVGEDRRRAEGIAASPALATGCRDYPRLERHHGRTPAGVVARVMQRILTLTTAIWHNDQSGQPVLRSLTAYDH</sequence>
<protein>
    <recommendedName>
        <fullName evidence="4">Transposase</fullName>
    </recommendedName>
</protein>
<reference evidence="2 3" key="1">
    <citation type="submission" date="2021-01" db="EMBL/GenBank/DDBJ databases">
        <title>Whole genome shotgun sequence of Microbispora siamensis NBRC 104113.</title>
        <authorList>
            <person name="Komaki H."/>
            <person name="Tamura T."/>
        </authorList>
    </citation>
    <scope>NUCLEOTIDE SEQUENCE [LARGE SCALE GENOMIC DNA]</scope>
    <source>
        <strain evidence="2 3">NBRC 104113</strain>
    </source>
</reference>
<dbReference type="Proteomes" id="UP000660454">
    <property type="component" value="Unassembled WGS sequence"/>
</dbReference>
<dbReference type="EMBL" id="BOOF01000003">
    <property type="protein sequence ID" value="GIH59997.1"/>
    <property type="molecule type" value="Genomic_DNA"/>
</dbReference>
<evidence type="ECO:0008006" key="4">
    <source>
        <dbReference type="Google" id="ProtNLM"/>
    </source>
</evidence>
<proteinExistence type="predicted"/>
<evidence type="ECO:0000313" key="2">
    <source>
        <dbReference type="EMBL" id="GIH59997.1"/>
    </source>
</evidence>
<evidence type="ECO:0000313" key="3">
    <source>
        <dbReference type="Proteomes" id="UP000660454"/>
    </source>
</evidence>